<dbReference type="RefSeq" id="WP_311424431.1">
    <property type="nucleotide sequence ID" value="NZ_JAVREH010000034.1"/>
</dbReference>
<evidence type="ECO:0000313" key="3">
    <source>
        <dbReference type="Proteomes" id="UP001183176"/>
    </source>
</evidence>
<reference evidence="3" key="1">
    <citation type="submission" date="2023-07" db="EMBL/GenBank/DDBJ databases">
        <title>30 novel species of actinomycetes from the DSMZ collection.</title>
        <authorList>
            <person name="Nouioui I."/>
        </authorList>
    </citation>
    <scope>NUCLEOTIDE SEQUENCE [LARGE SCALE GENOMIC DNA]</scope>
    <source>
        <strain evidence="3">DSM 44399</strain>
    </source>
</reference>
<proteinExistence type="predicted"/>
<dbReference type="EMBL" id="JAVREH010000034">
    <property type="protein sequence ID" value="MDT0263283.1"/>
    <property type="molecule type" value="Genomic_DNA"/>
</dbReference>
<accession>A0ABU2JE56</accession>
<feature type="transmembrane region" description="Helical" evidence="1">
    <location>
        <begin position="110"/>
        <end position="129"/>
    </location>
</feature>
<keyword evidence="1" id="KW-1133">Transmembrane helix</keyword>
<keyword evidence="1" id="KW-0812">Transmembrane</keyword>
<feature type="transmembrane region" description="Helical" evidence="1">
    <location>
        <begin position="71"/>
        <end position="90"/>
    </location>
</feature>
<keyword evidence="1" id="KW-0472">Membrane</keyword>
<evidence type="ECO:0000313" key="2">
    <source>
        <dbReference type="EMBL" id="MDT0263283.1"/>
    </source>
</evidence>
<evidence type="ECO:0000256" key="1">
    <source>
        <dbReference type="SAM" id="Phobius"/>
    </source>
</evidence>
<keyword evidence="3" id="KW-1185">Reference proteome</keyword>
<protein>
    <submittedName>
        <fullName evidence="2">Uncharacterized protein</fullName>
    </submittedName>
</protein>
<organism evidence="2 3">
    <name type="scientific">Jatrophihabitans lederbergiae</name>
    <dbReference type="NCBI Taxonomy" id="3075547"/>
    <lineage>
        <taxon>Bacteria</taxon>
        <taxon>Bacillati</taxon>
        <taxon>Actinomycetota</taxon>
        <taxon>Actinomycetes</taxon>
        <taxon>Jatrophihabitantales</taxon>
        <taxon>Jatrophihabitantaceae</taxon>
        <taxon>Jatrophihabitans</taxon>
    </lineage>
</organism>
<feature type="transmembrane region" description="Helical" evidence="1">
    <location>
        <begin position="40"/>
        <end position="59"/>
    </location>
</feature>
<dbReference type="Proteomes" id="UP001183176">
    <property type="component" value="Unassembled WGS sequence"/>
</dbReference>
<name>A0ABU2JE56_9ACTN</name>
<gene>
    <name evidence="2" type="ORF">RM423_18015</name>
</gene>
<comment type="caution">
    <text evidence="2">The sequence shown here is derived from an EMBL/GenBank/DDBJ whole genome shotgun (WGS) entry which is preliminary data.</text>
</comment>
<sequence length="137" mass="14376">MTTGVNPGTDQIRFDFSMWGSVTSSPAGIPTLGVQGAPSFGYALIATALALLLSVLLGMASETYREKSRCLRLYAAFSLLGVVISEMLSFEAISHTAHQAPAASAHPGPSLFLSLAGLVLSLAPDKLLFSFQSRRAS</sequence>